<accession>A0ACC0AL94</accession>
<dbReference type="EMBL" id="CM044705">
    <property type="protein sequence ID" value="KAI5661738.1"/>
    <property type="molecule type" value="Genomic_DNA"/>
</dbReference>
<reference evidence="2" key="1">
    <citation type="journal article" date="2023" name="Nat. Plants">
        <title>Single-cell RNA sequencing provides a high-resolution roadmap for understanding the multicellular compartmentation of specialized metabolism.</title>
        <authorList>
            <person name="Sun S."/>
            <person name="Shen X."/>
            <person name="Li Y."/>
            <person name="Li Y."/>
            <person name="Wang S."/>
            <person name="Li R."/>
            <person name="Zhang H."/>
            <person name="Shen G."/>
            <person name="Guo B."/>
            <person name="Wei J."/>
            <person name="Xu J."/>
            <person name="St-Pierre B."/>
            <person name="Chen S."/>
            <person name="Sun C."/>
        </authorList>
    </citation>
    <scope>NUCLEOTIDE SEQUENCE [LARGE SCALE GENOMIC DNA]</scope>
</reference>
<dbReference type="Proteomes" id="UP001060085">
    <property type="component" value="Linkage Group LG05"/>
</dbReference>
<proteinExistence type="predicted"/>
<comment type="caution">
    <text evidence="1">The sequence shown here is derived from an EMBL/GenBank/DDBJ whole genome shotgun (WGS) entry which is preliminary data.</text>
</comment>
<evidence type="ECO:0000313" key="1">
    <source>
        <dbReference type="EMBL" id="KAI5661738.1"/>
    </source>
</evidence>
<keyword evidence="2" id="KW-1185">Reference proteome</keyword>
<evidence type="ECO:0000313" key="2">
    <source>
        <dbReference type="Proteomes" id="UP001060085"/>
    </source>
</evidence>
<protein>
    <submittedName>
        <fullName evidence="1">Uncharacterized protein</fullName>
    </submittedName>
</protein>
<name>A0ACC0AL94_CATRO</name>
<sequence>MVVRGLASTPRGLAGEDERGLRTIGTVCPTASPEGTIETGSPILTDKQLMFEAAGGSNKGLVYSFNSQSAAVTAERQGYSSSFMSSIPSVSSAAGHKACIKREGGCEDTCSRHMRSSLA</sequence>
<organism evidence="1 2">
    <name type="scientific">Catharanthus roseus</name>
    <name type="common">Madagascar periwinkle</name>
    <name type="synonym">Vinca rosea</name>
    <dbReference type="NCBI Taxonomy" id="4058"/>
    <lineage>
        <taxon>Eukaryota</taxon>
        <taxon>Viridiplantae</taxon>
        <taxon>Streptophyta</taxon>
        <taxon>Embryophyta</taxon>
        <taxon>Tracheophyta</taxon>
        <taxon>Spermatophyta</taxon>
        <taxon>Magnoliopsida</taxon>
        <taxon>eudicotyledons</taxon>
        <taxon>Gunneridae</taxon>
        <taxon>Pentapetalae</taxon>
        <taxon>asterids</taxon>
        <taxon>lamiids</taxon>
        <taxon>Gentianales</taxon>
        <taxon>Apocynaceae</taxon>
        <taxon>Rauvolfioideae</taxon>
        <taxon>Vinceae</taxon>
        <taxon>Catharanthinae</taxon>
        <taxon>Catharanthus</taxon>
    </lineage>
</organism>
<gene>
    <name evidence="1" type="ORF">M9H77_21061</name>
</gene>